<proteinExistence type="predicted"/>
<sequence length="137" mass="15965">TNQHNNSDKFSNQPDVQEDTAKAAKSELRPRRNQACEKNEITTNKAEVTHNFQNHQRKLAEMAKLVAILLHLLLLIVCTWQFGSATVQPRAPNFQYFERPKYRYPYYDENGRGKLLYGYGGPDLYQYKTYTPLEGIH</sequence>
<feature type="compositionally biased region" description="Basic and acidic residues" evidence="1">
    <location>
        <begin position="19"/>
        <end position="40"/>
    </location>
</feature>
<accession>A0A034V6C2</accession>
<feature type="transmembrane region" description="Helical" evidence="2">
    <location>
        <begin position="65"/>
        <end position="83"/>
    </location>
</feature>
<dbReference type="AlphaFoldDB" id="A0A034V6C2"/>
<organism evidence="3">
    <name type="scientific">Bactrocera dorsalis</name>
    <name type="common">Oriental fruit fly</name>
    <name type="synonym">Dacus dorsalis</name>
    <dbReference type="NCBI Taxonomy" id="27457"/>
    <lineage>
        <taxon>Eukaryota</taxon>
        <taxon>Metazoa</taxon>
        <taxon>Ecdysozoa</taxon>
        <taxon>Arthropoda</taxon>
        <taxon>Hexapoda</taxon>
        <taxon>Insecta</taxon>
        <taxon>Pterygota</taxon>
        <taxon>Neoptera</taxon>
        <taxon>Endopterygota</taxon>
        <taxon>Diptera</taxon>
        <taxon>Brachycera</taxon>
        <taxon>Muscomorpha</taxon>
        <taxon>Tephritoidea</taxon>
        <taxon>Tephritidae</taxon>
        <taxon>Bactrocera</taxon>
        <taxon>Bactrocera</taxon>
    </lineage>
</organism>
<reference evidence="3" key="1">
    <citation type="journal article" date="2014" name="BMC Genomics">
        <title>Characterizing the developmental transcriptome of the oriental fruit fly, Bactrocera dorsalis (Diptera: Tephritidae) through comparative genomic analysis with Drosophila melanogaster utilizing modENCODE datasets.</title>
        <authorList>
            <person name="Geib S.M."/>
            <person name="Calla B."/>
            <person name="Hall B."/>
            <person name="Hou S."/>
            <person name="Manoukis N.C."/>
        </authorList>
    </citation>
    <scope>NUCLEOTIDE SEQUENCE</scope>
    <source>
        <strain evidence="3">Punador</strain>
    </source>
</reference>
<feature type="region of interest" description="Disordered" evidence="1">
    <location>
        <begin position="1"/>
        <end position="42"/>
    </location>
</feature>
<feature type="compositionally biased region" description="Polar residues" evidence="1">
    <location>
        <begin position="1"/>
        <end position="15"/>
    </location>
</feature>
<name>A0A034V6C2_BACDO</name>
<evidence type="ECO:0000256" key="1">
    <source>
        <dbReference type="SAM" id="MobiDB-lite"/>
    </source>
</evidence>
<feature type="non-terminal residue" evidence="3">
    <location>
        <position position="1"/>
    </location>
</feature>
<protein>
    <submittedName>
        <fullName evidence="3">Uncharacterized protein</fullName>
    </submittedName>
</protein>
<keyword evidence="2" id="KW-0812">Transmembrane</keyword>
<evidence type="ECO:0000256" key="2">
    <source>
        <dbReference type="SAM" id="Phobius"/>
    </source>
</evidence>
<dbReference type="EMBL" id="GAKP01020888">
    <property type="protein sequence ID" value="JAC38064.1"/>
    <property type="molecule type" value="Transcribed_RNA"/>
</dbReference>
<dbReference type="OrthoDB" id="8191828at2759"/>
<keyword evidence="2" id="KW-0472">Membrane</keyword>
<keyword evidence="2" id="KW-1133">Transmembrane helix</keyword>
<evidence type="ECO:0000313" key="3">
    <source>
        <dbReference type="EMBL" id="JAC38064.1"/>
    </source>
</evidence>